<dbReference type="EMBL" id="PDUG01000005">
    <property type="protein sequence ID" value="PIC23668.1"/>
    <property type="molecule type" value="Genomic_DNA"/>
</dbReference>
<keyword evidence="1" id="KW-0732">Signal</keyword>
<dbReference type="Proteomes" id="UP000230233">
    <property type="component" value="Chromosome V"/>
</dbReference>
<evidence type="ECO:0000259" key="2">
    <source>
        <dbReference type="Pfam" id="PF01579"/>
    </source>
</evidence>
<dbReference type="OrthoDB" id="5870717at2759"/>
<feature type="domain" description="T20D4.11-like" evidence="2">
    <location>
        <begin position="22"/>
        <end position="178"/>
    </location>
</feature>
<dbReference type="InterPro" id="IPR002542">
    <property type="entry name" value="T20D4.11-like_dom"/>
</dbReference>
<name>A0A2G5T8W3_9PELO</name>
<dbReference type="PANTHER" id="PTHR31897">
    <property type="entry name" value="PROTEIN CBG17011-RELATED"/>
    <property type="match status" value="1"/>
</dbReference>
<reference evidence="4" key="1">
    <citation type="submission" date="2017-10" db="EMBL/GenBank/DDBJ databases">
        <title>Rapid genome shrinkage in a self-fertile nematode reveals novel sperm competition proteins.</title>
        <authorList>
            <person name="Yin D."/>
            <person name="Schwarz E.M."/>
            <person name="Thomas C.G."/>
            <person name="Felde R.L."/>
            <person name="Korf I.F."/>
            <person name="Cutter A.D."/>
            <person name="Schartner C.M."/>
            <person name="Ralston E.J."/>
            <person name="Meyer B.J."/>
            <person name="Haag E.S."/>
        </authorList>
    </citation>
    <scope>NUCLEOTIDE SEQUENCE [LARGE SCALE GENOMIC DNA]</scope>
    <source>
        <strain evidence="4">JU1422</strain>
    </source>
</reference>
<dbReference type="AlphaFoldDB" id="A0A2G5T8W3"/>
<gene>
    <name evidence="3" type="primary">Cnig_chr_V.g17288</name>
    <name evidence="3" type="ORF">B9Z55_017288</name>
</gene>
<proteinExistence type="predicted"/>
<feature type="chain" id="PRO_5013895815" description="T20D4.11-like domain-containing protein" evidence="1">
    <location>
        <begin position="18"/>
        <end position="339"/>
    </location>
</feature>
<evidence type="ECO:0000256" key="1">
    <source>
        <dbReference type="SAM" id="SignalP"/>
    </source>
</evidence>
<feature type="signal peptide" evidence="1">
    <location>
        <begin position="1"/>
        <end position="17"/>
    </location>
</feature>
<dbReference type="Pfam" id="PF01579">
    <property type="entry name" value="DUF19"/>
    <property type="match status" value="1"/>
</dbReference>
<dbReference type="PANTHER" id="PTHR31897:SF2">
    <property type="entry name" value="DUF19 DOMAIN-CONTAINING PROTEIN"/>
    <property type="match status" value="1"/>
</dbReference>
<keyword evidence="4" id="KW-1185">Reference proteome</keyword>
<evidence type="ECO:0000313" key="4">
    <source>
        <dbReference type="Proteomes" id="UP000230233"/>
    </source>
</evidence>
<protein>
    <recommendedName>
        <fullName evidence="2">T20D4.11-like domain-containing protein</fullName>
    </recommendedName>
</protein>
<comment type="caution">
    <text evidence="3">The sequence shown here is derived from an EMBL/GenBank/DDBJ whole genome shotgun (WGS) entry which is preliminary data.</text>
</comment>
<accession>A0A2G5T8W3</accession>
<sequence>MPPFLFLFVFCVVPILADFQECTAKEQVVSQGKCARHVNDLMFLTEEFGKKEVPLEAAKNISTTCETVTSCFGGFQCAEAQRNYKTYEQKCEKINFQSFDMMNCMSKWFKDIYERNLTCAGHFNYRSKDMKIRREAYTSGKSCFMDFAGHFCSDNALDYLKMNYEKVLEVLTEPSENCNALHNELMGQQCDVLFETMREKMVTLQIDSILGSKAEAYSSMATLCNDIKDCYSGLCHVNQNMTEVLDELCDTIKAKTLEPETYYSCMMKILKSNTILEYDCVRAKNKSSNGTEITMADTAVFMTDKECTRTVMEGMCDKEAVSNFDIEWEIHQKSARNQF</sequence>
<organism evidence="3 4">
    <name type="scientific">Caenorhabditis nigoni</name>
    <dbReference type="NCBI Taxonomy" id="1611254"/>
    <lineage>
        <taxon>Eukaryota</taxon>
        <taxon>Metazoa</taxon>
        <taxon>Ecdysozoa</taxon>
        <taxon>Nematoda</taxon>
        <taxon>Chromadorea</taxon>
        <taxon>Rhabditida</taxon>
        <taxon>Rhabditina</taxon>
        <taxon>Rhabditomorpha</taxon>
        <taxon>Rhabditoidea</taxon>
        <taxon>Rhabditidae</taxon>
        <taxon>Peloderinae</taxon>
        <taxon>Caenorhabditis</taxon>
    </lineage>
</organism>
<evidence type="ECO:0000313" key="3">
    <source>
        <dbReference type="EMBL" id="PIC23668.1"/>
    </source>
</evidence>